<organism evidence="4">
    <name type="scientific">uncultured Caudovirales phage</name>
    <dbReference type="NCBI Taxonomy" id="2100421"/>
    <lineage>
        <taxon>Viruses</taxon>
        <taxon>Duplodnaviria</taxon>
        <taxon>Heunggongvirae</taxon>
        <taxon>Uroviricota</taxon>
        <taxon>Caudoviricetes</taxon>
        <taxon>Peduoviridae</taxon>
        <taxon>Maltschvirus</taxon>
        <taxon>Maltschvirus maltsch</taxon>
    </lineage>
</organism>
<dbReference type="Gene3D" id="3.30.1120.70">
    <property type="match status" value="1"/>
</dbReference>
<dbReference type="NCBIfam" id="TIGR01537">
    <property type="entry name" value="portal_HK97"/>
    <property type="match status" value="1"/>
</dbReference>
<reference evidence="4" key="1">
    <citation type="submission" date="2020-04" db="EMBL/GenBank/DDBJ databases">
        <authorList>
            <person name="Chiriac C."/>
            <person name="Salcher M."/>
            <person name="Ghai R."/>
            <person name="Kavagutti S V."/>
        </authorList>
    </citation>
    <scope>NUCLEOTIDE SEQUENCE</scope>
</reference>
<evidence type="ECO:0000256" key="2">
    <source>
        <dbReference type="ARBA" id="ARBA00023009"/>
    </source>
</evidence>
<dbReference type="InterPro" id="IPR006944">
    <property type="entry name" value="Phage/GTA_portal"/>
</dbReference>
<accession>A0A6J5NDH3</accession>
<sequence>MLNNLFEKRAINFQTLWGAGDDLVDLNQSGTLVNSETAFKITAVWSAVSLISDTISTLPLDAYIRRDGARGPFRPKPAWVSKPDLDQQPSAFWQSVIVSLLIDGNAFIRVFRSGGQVVNLVPLNPLKVQIKRNGIGRVMFEVQGEKNLLSSEDVIFIADLVRPGDIRGMARVEALKDNFGLSIALESYAARFFSNSATPQGIIQFPGNLNAEQAENLRRGFDAAHRGLKKAHKTGVLSGGAEWKPTGVDPENSQLETSRRLAVEDVARAFNVPNHMLGVQGSTAYASVEQDSIFFVQHTLRPIVQKLETAFSPLLNEVPGGENAFLKFNLDGLLRGDSQARATSYSIGLQAGYYTVNDIRRFEDLTPMSDPVADQVRVPLANVSIDDSRIATEDKKVAMAQKLVLAGYDPKAVLEALNLPAIPHTGVPSTQLQPVAQIDVENPQSVYGVQ</sequence>
<protein>
    <submittedName>
        <fullName evidence="4">COG4695 Phage-related protein</fullName>
    </submittedName>
</protein>
<evidence type="ECO:0000256" key="1">
    <source>
        <dbReference type="ARBA" id="ARBA00022950"/>
    </source>
</evidence>
<dbReference type="InterPro" id="IPR006427">
    <property type="entry name" value="Portal_HK97"/>
</dbReference>
<dbReference type="Pfam" id="PF04860">
    <property type="entry name" value="Phage_portal"/>
    <property type="match status" value="1"/>
</dbReference>
<dbReference type="Gene3D" id="3.40.140.120">
    <property type="match status" value="1"/>
</dbReference>
<keyword evidence="1" id="KW-1188">Viral release from host cell</keyword>
<keyword evidence="1" id="KW-0118">Viral capsid assembly</keyword>
<keyword evidence="2" id="KW-1162">Viral penetration into host cytoplasm</keyword>
<evidence type="ECO:0000256" key="3">
    <source>
        <dbReference type="ARBA" id="ARBA00023219"/>
    </source>
</evidence>
<evidence type="ECO:0000313" key="4">
    <source>
        <dbReference type="EMBL" id="CAB4157810.1"/>
    </source>
</evidence>
<keyword evidence="2" id="KW-1171">Viral genome ejection through host cell envelope</keyword>
<proteinExistence type="predicted"/>
<dbReference type="EMBL" id="LR796658">
    <property type="protein sequence ID" value="CAB4157810.1"/>
    <property type="molecule type" value="Genomic_DNA"/>
</dbReference>
<dbReference type="Gene3D" id="1.20.1270.210">
    <property type="match status" value="1"/>
</dbReference>
<keyword evidence="2" id="KW-1160">Virus entry into host cell</keyword>
<keyword evidence="3" id="KW-0231">Viral genome packaging</keyword>
<gene>
    <name evidence="4" type="ORF">UFOVP692_45</name>
</gene>
<name>A0A6J5NDH3_9CAUD</name>